<dbReference type="EMBL" id="OU895880">
    <property type="protein sequence ID" value="CAG9811840.1"/>
    <property type="molecule type" value="Genomic_DNA"/>
</dbReference>
<keyword evidence="1" id="KW-0732">Signal</keyword>
<dbReference type="AlphaFoldDB" id="A0A9N9SAJ1"/>
<protein>
    <submittedName>
        <fullName evidence="2">Uncharacterized protein</fullName>
    </submittedName>
</protein>
<sequence length="153" mass="17743">MRDAQIMWLLINIIFILNVSTRVNVNGYDVNEVHACGQNEFWSERPYLCGFKCTPNGIDIKCDDTRKHPGCDCLFSFYLNMDTMKCEKIKCKNMNCIGRANEQLFECESSRRDRCECTERITMDCNHGCMCMNGYCRVNGTCVKRSCHHSVYS</sequence>
<dbReference type="Proteomes" id="UP001153620">
    <property type="component" value="Chromosome 4"/>
</dbReference>
<name>A0A9N9SAJ1_9DIPT</name>
<reference evidence="2" key="1">
    <citation type="submission" date="2022-01" db="EMBL/GenBank/DDBJ databases">
        <authorList>
            <person name="King R."/>
        </authorList>
    </citation>
    <scope>NUCLEOTIDE SEQUENCE</scope>
</reference>
<feature type="chain" id="PRO_5040110272" evidence="1">
    <location>
        <begin position="22"/>
        <end position="153"/>
    </location>
</feature>
<dbReference type="OrthoDB" id="6236007at2759"/>
<evidence type="ECO:0000313" key="2">
    <source>
        <dbReference type="EMBL" id="CAG9811840.1"/>
    </source>
</evidence>
<keyword evidence="3" id="KW-1185">Reference proteome</keyword>
<reference evidence="2" key="2">
    <citation type="submission" date="2022-10" db="EMBL/GenBank/DDBJ databases">
        <authorList>
            <consortium name="ENA_rothamsted_submissions"/>
            <consortium name="culmorum"/>
            <person name="King R."/>
        </authorList>
    </citation>
    <scope>NUCLEOTIDE SEQUENCE</scope>
</reference>
<accession>A0A9N9SAJ1</accession>
<evidence type="ECO:0000313" key="3">
    <source>
        <dbReference type="Proteomes" id="UP001153620"/>
    </source>
</evidence>
<gene>
    <name evidence="2" type="ORF">CHIRRI_LOCUS14644</name>
</gene>
<feature type="signal peptide" evidence="1">
    <location>
        <begin position="1"/>
        <end position="21"/>
    </location>
</feature>
<proteinExistence type="predicted"/>
<organism evidence="2 3">
    <name type="scientific">Chironomus riparius</name>
    <dbReference type="NCBI Taxonomy" id="315576"/>
    <lineage>
        <taxon>Eukaryota</taxon>
        <taxon>Metazoa</taxon>
        <taxon>Ecdysozoa</taxon>
        <taxon>Arthropoda</taxon>
        <taxon>Hexapoda</taxon>
        <taxon>Insecta</taxon>
        <taxon>Pterygota</taxon>
        <taxon>Neoptera</taxon>
        <taxon>Endopterygota</taxon>
        <taxon>Diptera</taxon>
        <taxon>Nematocera</taxon>
        <taxon>Chironomoidea</taxon>
        <taxon>Chironomidae</taxon>
        <taxon>Chironominae</taxon>
        <taxon>Chironomus</taxon>
    </lineage>
</organism>
<evidence type="ECO:0000256" key="1">
    <source>
        <dbReference type="SAM" id="SignalP"/>
    </source>
</evidence>